<sequence>MKQMKTCTELQTMAEAYREIILGERPWTALGNFLNHWYGYHPNQREQLIIDPIHKLAAPTLEQERWAAYCAAMVEYLSHQYGVPCPEWVHEAAYTLAEPWFDAFNPNKAETRERLTRETPETFKKHNVYSGNRMFLNKYERPSLRKSA</sequence>
<dbReference type="EMBL" id="BNJK01000001">
    <property type="protein sequence ID" value="GHO90574.1"/>
    <property type="molecule type" value="Genomic_DNA"/>
</dbReference>
<accession>A0A8J3IG41</accession>
<proteinExistence type="predicted"/>
<gene>
    <name evidence="1" type="ORF">KSF_006220</name>
</gene>
<comment type="caution">
    <text evidence="1">The sequence shown here is derived from an EMBL/GenBank/DDBJ whole genome shotgun (WGS) entry which is preliminary data.</text>
</comment>
<protein>
    <submittedName>
        <fullName evidence="1">Uncharacterized protein</fullName>
    </submittedName>
</protein>
<evidence type="ECO:0000313" key="1">
    <source>
        <dbReference type="EMBL" id="GHO90574.1"/>
    </source>
</evidence>
<name>A0A8J3IG41_9CHLR</name>
<dbReference type="Proteomes" id="UP000597444">
    <property type="component" value="Unassembled WGS sequence"/>
</dbReference>
<keyword evidence="2" id="KW-1185">Reference proteome</keyword>
<evidence type="ECO:0000313" key="2">
    <source>
        <dbReference type="Proteomes" id="UP000597444"/>
    </source>
</evidence>
<reference evidence="1" key="1">
    <citation type="submission" date="2020-10" db="EMBL/GenBank/DDBJ databases">
        <title>Taxonomic study of unclassified bacteria belonging to the class Ktedonobacteria.</title>
        <authorList>
            <person name="Yabe S."/>
            <person name="Wang C.M."/>
            <person name="Zheng Y."/>
            <person name="Sakai Y."/>
            <person name="Cavaletti L."/>
            <person name="Monciardini P."/>
            <person name="Donadio S."/>
        </authorList>
    </citation>
    <scope>NUCLEOTIDE SEQUENCE</scope>
    <source>
        <strain evidence="1">ID150040</strain>
    </source>
</reference>
<dbReference type="AlphaFoldDB" id="A0A8J3IG41"/>
<organism evidence="1 2">
    <name type="scientific">Reticulibacter mediterranei</name>
    <dbReference type="NCBI Taxonomy" id="2778369"/>
    <lineage>
        <taxon>Bacteria</taxon>
        <taxon>Bacillati</taxon>
        <taxon>Chloroflexota</taxon>
        <taxon>Ktedonobacteria</taxon>
        <taxon>Ktedonobacterales</taxon>
        <taxon>Reticulibacteraceae</taxon>
        <taxon>Reticulibacter</taxon>
    </lineage>
</organism>